<name>A0A183GIH0_HELPZ</name>
<accession>A0A3P8DF99</accession>
<keyword evidence="1" id="KW-0472">Membrane</keyword>
<keyword evidence="3" id="KW-1185">Reference proteome</keyword>
<accession>A0A183GIH0</accession>
<dbReference type="AlphaFoldDB" id="A0A183GIH0"/>
<dbReference type="Proteomes" id="UP000050761">
    <property type="component" value="Unassembled WGS sequence"/>
</dbReference>
<keyword evidence="1" id="KW-0812">Transmembrane</keyword>
<evidence type="ECO:0000256" key="1">
    <source>
        <dbReference type="SAM" id="Phobius"/>
    </source>
</evidence>
<dbReference type="WBParaSite" id="HPBE_0002243001-mRNA-1">
    <property type="protein sequence ID" value="HPBE_0002243001-mRNA-1"/>
    <property type="gene ID" value="HPBE_0002243001"/>
</dbReference>
<reference evidence="2 3" key="1">
    <citation type="submission" date="2018-11" db="EMBL/GenBank/DDBJ databases">
        <authorList>
            <consortium name="Pathogen Informatics"/>
        </authorList>
    </citation>
    <scope>NUCLEOTIDE SEQUENCE [LARGE SCALE GENOMIC DNA]</scope>
</reference>
<sequence>MVTSSPEQITVIPFRVTMMLTLTVGVILMILLATFSASSLSRARELWAFDACRTDHLRRLLVQALETIDGYREEGSTSEE</sequence>
<organism evidence="3 4">
    <name type="scientific">Heligmosomoides polygyrus</name>
    <name type="common">Parasitic roundworm</name>
    <dbReference type="NCBI Taxonomy" id="6339"/>
    <lineage>
        <taxon>Eukaryota</taxon>
        <taxon>Metazoa</taxon>
        <taxon>Ecdysozoa</taxon>
        <taxon>Nematoda</taxon>
        <taxon>Chromadorea</taxon>
        <taxon>Rhabditida</taxon>
        <taxon>Rhabditina</taxon>
        <taxon>Rhabditomorpha</taxon>
        <taxon>Strongyloidea</taxon>
        <taxon>Heligmosomidae</taxon>
        <taxon>Heligmosomoides</taxon>
    </lineage>
</organism>
<dbReference type="OrthoDB" id="5864055at2759"/>
<gene>
    <name evidence="2" type="ORF">HPBE_LOCUS22429</name>
</gene>
<proteinExistence type="predicted"/>
<dbReference type="EMBL" id="UZAH01033988">
    <property type="protein sequence ID" value="VDP32568.1"/>
    <property type="molecule type" value="Genomic_DNA"/>
</dbReference>
<evidence type="ECO:0000313" key="4">
    <source>
        <dbReference type="WBParaSite" id="HPBE_0002243001-mRNA-1"/>
    </source>
</evidence>
<keyword evidence="1" id="KW-1133">Transmembrane helix</keyword>
<feature type="transmembrane region" description="Helical" evidence="1">
    <location>
        <begin position="12"/>
        <end position="35"/>
    </location>
</feature>
<evidence type="ECO:0000313" key="2">
    <source>
        <dbReference type="EMBL" id="VDP32568.1"/>
    </source>
</evidence>
<protein>
    <submittedName>
        <fullName evidence="4">Col_cuticle_N domain-containing protein</fullName>
    </submittedName>
</protein>
<reference evidence="4" key="2">
    <citation type="submission" date="2019-09" db="UniProtKB">
        <authorList>
            <consortium name="WormBaseParasite"/>
        </authorList>
    </citation>
    <scope>IDENTIFICATION</scope>
</reference>
<evidence type="ECO:0000313" key="3">
    <source>
        <dbReference type="Proteomes" id="UP000050761"/>
    </source>
</evidence>